<reference evidence="4" key="1">
    <citation type="submission" date="2016-11" db="EMBL/GenBank/DDBJ databases">
        <authorList>
            <person name="Varghese N."/>
            <person name="Submissions S."/>
        </authorList>
    </citation>
    <scope>NUCLEOTIDE SEQUENCE [LARGE SCALE GENOMIC DNA]</scope>
    <source>
        <strain evidence="4">DSM 26134</strain>
    </source>
</reference>
<organism evidence="3 4">
    <name type="scientific">Reichenbachiella agariperforans</name>
    <dbReference type="NCBI Taxonomy" id="156994"/>
    <lineage>
        <taxon>Bacteria</taxon>
        <taxon>Pseudomonadati</taxon>
        <taxon>Bacteroidota</taxon>
        <taxon>Cytophagia</taxon>
        <taxon>Cytophagales</taxon>
        <taxon>Reichenbachiellaceae</taxon>
        <taxon>Reichenbachiella</taxon>
    </lineage>
</organism>
<evidence type="ECO:0000256" key="2">
    <source>
        <dbReference type="RuleBase" id="RU003452"/>
    </source>
</evidence>
<dbReference type="RefSeq" id="WP_073123934.1">
    <property type="nucleotide sequence ID" value="NZ_FRAA01000006.1"/>
</dbReference>
<keyword evidence="4" id="KW-1185">Reference proteome</keyword>
<dbReference type="Pfam" id="PF00797">
    <property type="entry name" value="Acetyltransf_2"/>
    <property type="match status" value="1"/>
</dbReference>
<dbReference type="STRING" id="156994.SAMN04488028_106175"/>
<evidence type="ECO:0000313" key="3">
    <source>
        <dbReference type="EMBL" id="SHK60154.1"/>
    </source>
</evidence>
<dbReference type="Gene3D" id="2.40.128.150">
    <property type="entry name" value="Cysteine proteinases"/>
    <property type="match status" value="1"/>
</dbReference>
<dbReference type="SUPFAM" id="SSF54001">
    <property type="entry name" value="Cysteine proteinases"/>
    <property type="match status" value="1"/>
</dbReference>
<dbReference type="Proteomes" id="UP000184474">
    <property type="component" value="Unassembled WGS sequence"/>
</dbReference>
<evidence type="ECO:0000256" key="1">
    <source>
        <dbReference type="ARBA" id="ARBA00006547"/>
    </source>
</evidence>
<dbReference type="PANTHER" id="PTHR11786:SF0">
    <property type="entry name" value="ARYLAMINE N-ACETYLTRANSFERASE 4-RELATED"/>
    <property type="match status" value="1"/>
</dbReference>
<dbReference type="Gene3D" id="3.30.2140.10">
    <property type="entry name" value="Arylamine N-acetyltransferase"/>
    <property type="match status" value="1"/>
</dbReference>
<keyword evidence="3" id="KW-0808">Transferase</keyword>
<sequence length="270" mass="31826">MSTGYLKRQKPKLSEQEISQYLARIRTPRELKPSLRYLRLLHRNHLMNIPFENLDISMRREIILDIKHLNEKILIKRRGGFCYELNGFFYCLLQSLGFEVHLIGAQVYDRQGNLGPVLDHAALLVYLDDNIYLCDVGFGDSFSSPKVIHPGELQMDYTRYFRIDKNADEDYTLSKSEDSLQFDAQYVFSKKEYQLVEFIDMCHYHQTNPKSHFTKQNIISQAKPDGRITLTDKKLITQRLGEKQEQDILNHDEFCSLLQQHFGITYEMNF</sequence>
<proteinExistence type="inferred from homology"/>
<dbReference type="PRINTS" id="PR01543">
    <property type="entry name" value="ANATRNSFRASE"/>
</dbReference>
<comment type="similarity">
    <text evidence="1 2">Belongs to the arylamine N-acetyltransferase family.</text>
</comment>
<dbReference type="PANTHER" id="PTHR11786">
    <property type="entry name" value="N-HYDROXYARYLAMINE O-ACETYLTRANSFERASE"/>
    <property type="match status" value="1"/>
</dbReference>
<dbReference type="EMBL" id="FRAA01000006">
    <property type="protein sequence ID" value="SHK60154.1"/>
    <property type="molecule type" value="Genomic_DNA"/>
</dbReference>
<dbReference type="InterPro" id="IPR038765">
    <property type="entry name" value="Papain-like_cys_pep_sf"/>
</dbReference>
<name>A0A1M6TT96_REIAG</name>
<dbReference type="GO" id="GO:0016407">
    <property type="term" value="F:acetyltransferase activity"/>
    <property type="evidence" value="ECO:0007669"/>
    <property type="project" value="InterPro"/>
</dbReference>
<accession>A0A1M6TT96</accession>
<dbReference type="AlphaFoldDB" id="A0A1M6TT96"/>
<protein>
    <submittedName>
        <fullName evidence="3">N-hydroxyarylamine O-acetyltransferase</fullName>
    </submittedName>
</protein>
<dbReference type="InterPro" id="IPR001447">
    <property type="entry name" value="Arylamine_N-AcTrfase"/>
</dbReference>
<evidence type="ECO:0000313" key="4">
    <source>
        <dbReference type="Proteomes" id="UP000184474"/>
    </source>
</evidence>
<gene>
    <name evidence="3" type="ORF">SAMN04488028_106175</name>
</gene>